<dbReference type="OrthoDB" id="28610at2157"/>
<dbReference type="GeneID" id="10644164"/>
<dbReference type="PANTHER" id="PTHR36216">
    <property type="entry name" value="TRANSCRIPTIONAL REGULATOR, TRMB"/>
    <property type="match status" value="1"/>
</dbReference>
<dbReference type="HOGENOM" id="CLU_718896_0_0_2"/>
<dbReference type="AlphaFoldDB" id="F6BEP1"/>
<dbReference type="CDD" id="cd00090">
    <property type="entry name" value="HTH_ARSR"/>
    <property type="match status" value="2"/>
</dbReference>
<keyword evidence="1" id="KW-1133">Transmembrane helix</keyword>
<protein>
    <submittedName>
        <fullName evidence="3">Transcriptional regulator, ArsR family</fullName>
    </submittedName>
</protein>
<gene>
    <name evidence="3" type="ordered locus">Metig_1301</name>
</gene>
<dbReference type="SMART" id="SM00418">
    <property type="entry name" value="HTH_ARSR"/>
    <property type="match status" value="1"/>
</dbReference>
<dbReference type="SUPFAM" id="SSF46785">
    <property type="entry name" value="Winged helix' DNA-binding domain"/>
    <property type="match status" value="2"/>
</dbReference>
<accession>F6BEP1</accession>
<dbReference type="InterPro" id="IPR011991">
    <property type="entry name" value="ArsR-like_HTH"/>
</dbReference>
<dbReference type="STRING" id="880724.Metig_1301"/>
<dbReference type="PANTHER" id="PTHR36216:SF1">
    <property type="entry name" value="HTH ARSR-TYPE DOMAIN-CONTAINING PROTEIN"/>
    <property type="match status" value="1"/>
</dbReference>
<dbReference type="EMBL" id="CP002737">
    <property type="protein sequence ID" value="AEF96838.1"/>
    <property type="molecule type" value="Genomic_DNA"/>
</dbReference>
<keyword evidence="4" id="KW-1185">Reference proteome</keyword>
<dbReference type="Proteomes" id="UP000009227">
    <property type="component" value="Chromosome"/>
</dbReference>
<keyword evidence="1" id="KW-0812">Transmembrane</keyword>
<proteinExistence type="predicted"/>
<sequence length="385" mass="44648">MKLIIIFIYLILLLSNIMSIYGIDKFYDIREITKMSYNTTLFLEYDKEHNPIFYVNTPKDYYIAPVKINVIGVNRSLLNDMGFILDKDDYDVLISNRTVETNKNAILFIPINGSTNLNRETATLINWKIDPLNYKSSVVIAKYKLPKKGEIIAVYSDGSPACIKLNNKIYCGFKPNKEVLYNLIYIFMIKNAKNIVNIPYGLIFGTLFLGIISYLSITSQRIKEIILKSGAYLIIITGRVSINNKEKVLLNDTRKEIYNYIVNNPGVHLREIAKNLNKSVSTIIWHLRILEKANLIRSKKVGNKRIYYPKGMDVRDLQLIYLNNKLSKKIYEYLLKNPAHLRKISRDLDIPVETVRYNLRKMEELGIVDSYEEGNKIIYTVNSKL</sequence>
<dbReference type="RefSeq" id="WP_013799435.1">
    <property type="nucleotide sequence ID" value="NC_015562.1"/>
</dbReference>
<dbReference type="Pfam" id="PF13412">
    <property type="entry name" value="HTH_24"/>
    <property type="match status" value="1"/>
</dbReference>
<dbReference type="InterPro" id="IPR036390">
    <property type="entry name" value="WH_DNA-bd_sf"/>
</dbReference>
<dbReference type="PROSITE" id="PS50987">
    <property type="entry name" value="HTH_ARSR_2"/>
    <property type="match status" value="1"/>
</dbReference>
<keyword evidence="1" id="KW-0472">Membrane</keyword>
<dbReference type="InterPro" id="IPR001845">
    <property type="entry name" value="HTH_ArsR_DNA-bd_dom"/>
</dbReference>
<evidence type="ECO:0000256" key="1">
    <source>
        <dbReference type="SAM" id="Phobius"/>
    </source>
</evidence>
<dbReference type="GO" id="GO:0003700">
    <property type="term" value="F:DNA-binding transcription factor activity"/>
    <property type="evidence" value="ECO:0007669"/>
    <property type="project" value="InterPro"/>
</dbReference>
<dbReference type="Gene3D" id="1.10.10.10">
    <property type="entry name" value="Winged helix-like DNA-binding domain superfamily/Winged helix DNA-binding domain"/>
    <property type="match status" value="2"/>
</dbReference>
<evidence type="ECO:0000259" key="2">
    <source>
        <dbReference type="PROSITE" id="PS50987"/>
    </source>
</evidence>
<organism evidence="4">
    <name type="scientific">Methanotorris igneus (strain DSM 5666 / JCM 11834 / Kol 5)</name>
    <dbReference type="NCBI Taxonomy" id="880724"/>
    <lineage>
        <taxon>Archaea</taxon>
        <taxon>Methanobacteriati</taxon>
        <taxon>Methanobacteriota</taxon>
        <taxon>Methanomada group</taxon>
        <taxon>Methanococci</taxon>
        <taxon>Methanococcales</taxon>
        <taxon>Methanocaldococcaceae</taxon>
        <taxon>Methanotorris</taxon>
    </lineage>
</organism>
<name>F6BEP1_METIK</name>
<dbReference type="InterPro" id="IPR036388">
    <property type="entry name" value="WH-like_DNA-bd_sf"/>
</dbReference>
<evidence type="ECO:0000313" key="3">
    <source>
        <dbReference type="EMBL" id="AEF96838.1"/>
    </source>
</evidence>
<reference evidence="3 4" key="1">
    <citation type="submission" date="2011-05" db="EMBL/GenBank/DDBJ databases">
        <title>Complete sequence of Methanotorris igneus Kol 5.</title>
        <authorList>
            <consortium name="US DOE Joint Genome Institute"/>
            <person name="Lucas S."/>
            <person name="Han J."/>
            <person name="Lapidus A."/>
            <person name="Cheng J.-F."/>
            <person name="Goodwin L."/>
            <person name="Pitluck S."/>
            <person name="Peters L."/>
            <person name="Mikhailova N."/>
            <person name="Chertkov O."/>
            <person name="Han C."/>
            <person name="Tapia R."/>
            <person name="Land M."/>
            <person name="Hauser L."/>
            <person name="Kyrpides N."/>
            <person name="Ivanova N."/>
            <person name="Pagani I."/>
            <person name="Sieprawska-Lupa M."/>
            <person name="Whitman W."/>
            <person name="Woyke T."/>
        </authorList>
    </citation>
    <scope>NUCLEOTIDE SEQUENCE [LARGE SCALE GENOMIC DNA]</scope>
    <source>
        <strain evidence="4">DSM 5666 / JCM 11834 / Kol 5</strain>
    </source>
</reference>
<feature type="transmembrane region" description="Helical" evidence="1">
    <location>
        <begin position="198"/>
        <end position="217"/>
    </location>
</feature>
<feature type="domain" description="HTH arsR-type" evidence="2">
    <location>
        <begin position="234"/>
        <end position="329"/>
    </location>
</feature>
<dbReference type="KEGG" id="mig:Metig_1301"/>
<evidence type="ECO:0000313" key="4">
    <source>
        <dbReference type="Proteomes" id="UP000009227"/>
    </source>
</evidence>